<gene>
    <name evidence="2" type="ORF">MANES_12G070800</name>
</gene>
<keyword evidence="1" id="KW-0812">Transmembrane</keyword>
<evidence type="ECO:0000313" key="2">
    <source>
        <dbReference type="EMBL" id="OAY35081.1"/>
    </source>
</evidence>
<dbReference type="PANTHER" id="PTHR15892:SF2">
    <property type="entry name" value="LARGE RIBOSOMAL SUBUNIT PROTEIN UL30M"/>
    <property type="match status" value="1"/>
</dbReference>
<organism evidence="2">
    <name type="scientific">Manihot esculenta</name>
    <name type="common">Cassava</name>
    <name type="synonym">Jatropha manihot</name>
    <dbReference type="NCBI Taxonomy" id="3983"/>
    <lineage>
        <taxon>Eukaryota</taxon>
        <taxon>Viridiplantae</taxon>
        <taxon>Streptophyta</taxon>
        <taxon>Embryophyta</taxon>
        <taxon>Tracheophyta</taxon>
        <taxon>Spermatophyta</taxon>
        <taxon>Magnoliopsida</taxon>
        <taxon>eudicotyledons</taxon>
        <taxon>Gunneridae</taxon>
        <taxon>Pentapetalae</taxon>
        <taxon>rosids</taxon>
        <taxon>fabids</taxon>
        <taxon>Malpighiales</taxon>
        <taxon>Euphorbiaceae</taxon>
        <taxon>Crotonoideae</taxon>
        <taxon>Manihoteae</taxon>
        <taxon>Manihot</taxon>
    </lineage>
</organism>
<dbReference type="PANTHER" id="PTHR15892">
    <property type="entry name" value="MITOCHONDRIAL RIBOSOMAL PROTEIN L30"/>
    <property type="match status" value="1"/>
</dbReference>
<keyword evidence="1" id="KW-1133">Transmembrane helix</keyword>
<reference evidence="2" key="1">
    <citation type="submission" date="2016-02" db="EMBL/GenBank/DDBJ databases">
        <title>WGS assembly of Manihot esculenta.</title>
        <authorList>
            <person name="Bredeson J.V."/>
            <person name="Prochnik S.E."/>
            <person name="Lyons J.B."/>
            <person name="Schmutz J."/>
            <person name="Grimwood J."/>
            <person name="Vrebalov J."/>
            <person name="Bart R.S."/>
            <person name="Amuge T."/>
            <person name="Ferguson M.E."/>
            <person name="Green R."/>
            <person name="Putnam N."/>
            <person name="Stites J."/>
            <person name="Rounsley S."/>
            <person name="Rokhsar D.S."/>
        </authorList>
    </citation>
    <scope>NUCLEOTIDE SEQUENCE [LARGE SCALE GENOMIC DNA]</scope>
    <source>
        <tissue evidence="2">Leaf</tissue>
    </source>
</reference>
<accession>A0A2C9UUC9</accession>
<dbReference type="EMBL" id="CM004398">
    <property type="protein sequence ID" value="OAY35081.1"/>
    <property type="molecule type" value="Genomic_DNA"/>
</dbReference>
<dbReference type="STRING" id="3983.A0A2C9UUC9"/>
<name>A0A2C9UUC9_MANES</name>
<sequence length="86" mass="9919">MRWNTPTVRGMLQQVLEKAKYNSSILCSLYDMVIVFNIHFSLQLKRLVVIETEEMYKARKQNVANHQALRPPLVVNHSPAHSSNSP</sequence>
<dbReference type="GO" id="GO:0015934">
    <property type="term" value="C:large ribosomal subunit"/>
    <property type="evidence" value="ECO:0007669"/>
    <property type="project" value="InterPro"/>
</dbReference>
<dbReference type="GO" id="GO:0006412">
    <property type="term" value="P:translation"/>
    <property type="evidence" value="ECO:0007669"/>
    <property type="project" value="InterPro"/>
</dbReference>
<feature type="transmembrane region" description="Helical" evidence="1">
    <location>
        <begin position="21"/>
        <end position="42"/>
    </location>
</feature>
<protein>
    <submittedName>
        <fullName evidence="2">Uncharacterized protein</fullName>
    </submittedName>
</protein>
<dbReference type="AlphaFoldDB" id="A0A2C9UUC9"/>
<dbReference type="GO" id="GO:0003735">
    <property type="term" value="F:structural constituent of ribosome"/>
    <property type="evidence" value="ECO:0007669"/>
    <property type="project" value="InterPro"/>
</dbReference>
<keyword evidence="1" id="KW-0472">Membrane</keyword>
<proteinExistence type="predicted"/>
<dbReference type="InterPro" id="IPR005996">
    <property type="entry name" value="Ribosomal_uL30_bac-type"/>
</dbReference>
<dbReference type="GO" id="GO:0005739">
    <property type="term" value="C:mitochondrion"/>
    <property type="evidence" value="ECO:0000318"/>
    <property type="project" value="GO_Central"/>
</dbReference>
<evidence type="ECO:0000256" key="1">
    <source>
        <dbReference type="SAM" id="Phobius"/>
    </source>
</evidence>